<protein>
    <submittedName>
        <fullName evidence="1">Uncharacterized protein</fullName>
    </submittedName>
</protein>
<proteinExistence type="predicted"/>
<evidence type="ECO:0000313" key="2">
    <source>
        <dbReference type="Proteomes" id="UP000075809"/>
    </source>
</evidence>
<sequence length="113" mass="12772">REIFLTISIDINSVVPRSYVCDDPRYRSFFTLIDVASFPLAIFNFLIGNRWATQIPILVGRCNKRYQPRFQSSSQLALVLFLAAAPPSIRLNPSLLNLTGDKNMAVCRHVAMV</sequence>
<dbReference type="EMBL" id="KQ982603">
    <property type="protein sequence ID" value="KYQ53955.1"/>
    <property type="molecule type" value="Genomic_DNA"/>
</dbReference>
<gene>
    <name evidence="1" type="ORF">ALC60_07110</name>
</gene>
<dbReference type="Proteomes" id="UP000075809">
    <property type="component" value="Unassembled WGS sequence"/>
</dbReference>
<dbReference type="AlphaFoldDB" id="A0A151X1B9"/>
<organism evidence="1 2">
    <name type="scientific">Mycetomoellerius zeteki</name>
    <dbReference type="NCBI Taxonomy" id="64791"/>
    <lineage>
        <taxon>Eukaryota</taxon>
        <taxon>Metazoa</taxon>
        <taxon>Ecdysozoa</taxon>
        <taxon>Arthropoda</taxon>
        <taxon>Hexapoda</taxon>
        <taxon>Insecta</taxon>
        <taxon>Pterygota</taxon>
        <taxon>Neoptera</taxon>
        <taxon>Endopterygota</taxon>
        <taxon>Hymenoptera</taxon>
        <taxon>Apocrita</taxon>
        <taxon>Aculeata</taxon>
        <taxon>Formicoidea</taxon>
        <taxon>Formicidae</taxon>
        <taxon>Myrmicinae</taxon>
        <taxon>Mycetomoellerius</taxon>
    </lineage>
</organism>
<keyword evidence="2" id="KW-1185">Reference proteome</keyword>
<evidence type="ECO:0000313" key="1">
    <source>
        <dbReference type="EMBL" id="KYQ53955.1"/>
    </source>
</evidence>
<reference evidence="1 2" key="1">
    <citation type="submission" date="2015-09" db="EMBL/GenBank/DDBJ databases">
        <title>Trachymyrmex zeteki WGS genome.</title>
        <authorList>
            <person name="Nygaard S."/>
            <person name="Hu H."/>
            <person name="Boomsma J."/>
            <person name="Zhang G."/>
        </authorList>
    </citation>
    <scope>NUCLEOTIDE SEQUENCE [LARGE SCALE GENOMIC DNA]</scope>
    <source>
        <strain evidence="1">Tzet28-1</strain>
        <tissue evidence="1">Whole body</tissue>
    </source>
</reference>
<accession>A0A151X1B9</accession>
<feature type="non-terminal residue" evidence="1">
    <location>
        <position position="1"/>
    </location>
</feature>
<name>A0A151X1B9_9HYME</name>